<evidence type="ECO:0000256" key="2">
    <source>
        <dbReference type="ARBA" id="ARBA00009145"/>
    </source>
</evidence>
<comment type="subcellular location">
    <subcellularLocation>
        <location evidence="8">Cytoplasm</location>
    </subcellularLocation>
</comment>
<dbReference type="NCBIfam" id="NF003641">
    <property type="entry name" value="PRK05279.1"/>
    <property type="match status" value="1"/>
</dbReference>
<feature type="domain" description="N-acetyltransferase" evidence="9">
    <location>
        <begin position="290"/>
        <end position="437"/>
    </location>
</feature>
<dbReference type="RefSeq" id="WP_309635960.1">
    <property type="nucleotide sequence ID" value="NZ_JARWAL010000003.1"/>
</dbReference>
<dbReference type="HAMAP" id="MF_01105">
    <property type="entry name" value="N_acetyl_glu_synth"/>
    <property type="match status" value="1"/>
</dbReference>
<accession>A0ABU1GKF6</accession>
<dbReference type="Proteomes" id="UP001252270">
    <property type="component" value="Unassembled WGS sequence"/>
</dbReference>
<evidence type="ECO:0000256" key="1">
    <source>
        <dbReference type="ARBA" id="ARBA00004925"/>
    </source>
</evidence>
<dbReference type="InterPro" id="IPR033719">
    <property type="entry name" value="NAGS_kin"/>
</dbReference>
<keyword evidence="6 8" id="KW-0012">Acyltransferase</keyword>
<comment type="catalytic activity">
    <reaction evidence="7 8">
        <text>L-glutamate + acetyl-CoA = N-acetyl-L-glutamate + CoA + H(+)</text>
        <dbReference type="Rhea" id="RHEA:24292"/>
        <dbReference type="ChEBI" id="CHEBI:15378"/>
        <dbReference type="ChEBI" id="CHEBI:29985"/>
        <dbReference type="ChEBI" id="CHEBI:44337"/>
        <dbReference type="ChEBI" id="CHEBI:57287"/>
        <dbReference type="ChEBI" id="CHEBI:57288"/>
        <dbReference type="EC" id="2.3.1.1"/>
    </reaction>
</comment>
<name>A0ABU1GKF6_9GAMM</name>
<proteinExistence type="inferred from homology"/>
<comment type="miscellaneous">
    <text evidence="8">In bacteria which possess the bifunctional enzyme ornithine acetyltransferase/N-acetylglutamate synthase (ArgJ), ArgA fulfills an anaplerotic role.</text>
</comment>
<dbReference type="PROSITE" id="PS51186">
    <property type="entry name" value="GNAT"/>
    <property type="match status" value="1"/>
</dbReference>
<protein>
    <recommendedName>
        <fullName evidence="8">Amino-acid acetyltransferase</fullName>
        <ecNumber evidence="8">2.3.1.1</ecNumber>
    </recommendedName>
    <alternativeName>
        <fullName evidence="8">N-acetylglutamate synthase</fullName>
        <shortName evidence="8">AGS</shortName>
        <shortName evidence="8">NAGS</shortName>
    </alternativeName>
</protein>
<dbReference type="Pfam" id="PF00696">
    <property type="entry name" value="AA_kinase"/>
    <property type="match status" value="1"/>
</dbReference>
<dbReference type="NCBIfam" id="TIGR01890">
    <property type="entry name" value="N-Ac-Glu-synth"/>
    <property type="match status" value="1"/>
</dbReference>
<reference evidence="10 11" key="1">
    <citation type="submission" date="2023-04" db="EMBL/GenBank/DDBJ databases">
        <title>A long-awaited taxogenomic arrangement of the family Halomonadaceae.</title>
        <authorList>
            <person name="De La Haba R."/>
            <person name="Chuvochina M."/>
            <person name="Wittouck S."/>
            <person name="Arahal D.R."/>
            <person name="Sanchez-Porro C."/>
            <person name="Hugenholtz P."/>
            <person name="Ventosa A."/>
        </authorList>
    </citation>
    <scope>NUCLEOTIDE SEQUENCE [LARGE SCALE GENOMIC DNA]</scope>
    <source>
        <strain evidence="10 11">DSM 17332</strain>
    </source>
</reference>
<dbReference type="GO" id="GO:0016746">
    <property type="term" value="F:acyltransferase activity"/>
    <property type="evidence" value="ECO:0007669"/>
    <property type="project" value="UniProtKB-KW"/>
</dbReference>
<dbReference type="InterPro" id="IPR010167">
    <property type="entry name" value="NH2A_AcTrfase"/>
</dbReference>
<evidence type="ECO:0000313" key="11">
    <source>
        <dbReference type="Proteomes" id="UP001252270"/>
    </source>
</evidence>
<dbReference type="PANTHER" id="PTHR30602">
    <property type="entry name" value="AMINO-ACID ACETYLTRANSFERASE"/>
    <property type="match status" value="1"/>
</dbReference>
<keyword evidence="8" id="KW-0963">Cytoplasm</keyword>
<dbReference type="InterPro" id="IPR016181">
    <property type="entry name" value="Acyl_CoA_acyltransferase"/>
</dbReference>
<comment type="similarity">
    <text evidence="2 8">Belongs to the acetyltransferase family. ArgA subfamily.</text>
</comment>
<dbReference type="Gene3D" id="3.40.1160.10">
    <property type="entry name" value="Acetylglutamate kinase-like"/>
    <property type="match status" value="1"/>
</dbReference>
<keyword evidence="5 8" id="KW-0808">Transferase</keyword>
<dbReference type="PANTHER" id="PTHR30602:SF12">
    <property type="entry name" value="AMINO-ACID ACETYLTRANSFERASE NAGS1, CHLOROPLASTIC-RELATED"/>
    <property type="match status" value="1"/>
</dbReference>
<dbReference type="SUPFAM" id="SSF55729">
    <property type="entry name" value="Acyl-CoA N-acyltransferases (Nat)"/>
    <property type="match status" value="1"/>
</dbReference>
<comment type="caution">
    <text evidence="10">The sequence shown here is derived from an EMBL/GenBank/DDBJ whole genome shotgun (WGS) entry which is preliminary data.</text>
</comment>
<keyword evidence="3 8" id="KW-0055">Arginine biosynthesis</keyword>
<dbReference type="Gene3D" id="3.40.630.30">
    <property type="match status" value="1"/>
</dbReference>
<evidence type="ECO:0000256" key="8">
    <source>
        <dbReference type="HAMAP-Rule" id="MF_01105"/>
    </source>
</evidence>
<comment type="pathway">
    <text evidence="1 8">Amino-acid biosynthesis; L-arginine biosynthesis; N(2)-acetyl-L-ornithine from L-glutamate: step 1/4.</text>
</comment>
<dbReference type="InterPro" id="IPR036393">
    <property type="entry name" value="AceGlu_kinase-like_sf"/>
</dbReference>
<evidence type="ECO:0000256" key="7">
    <source>
        <dbReference type="ARBA" id="ARBA00048372"/>
    </source>
</evidence>
<evidence type="ECO:0000256" key="4">
    <source>
        <dbReference type="ARBA" id="ARBA00022605"/>
    </source>
</evidence>
<gene>
    <name evidence="8 10" type="primary">argA</name>
    <name evidence="10" type="ORF">QC820_04650</name>
</gene>
<dbReference type="EMBL" id="JARWAL010000003">
    <property type="protein sequence ID" value="MDR5892097.1"/>
    <property type="molecule type" value="Genomic_DNA"/>
</dbReference>
<organism evidence="10 11">
    <name type="scientific">Halomonas mongoliensis</name>
    <dbReference type="NCBI Taxonomy" id="321265"/>
    <lineage>
        <taxon>Bacteria</taxon>
        <taxon>Pseudomonadati</taxon>
        <taxon>Pseudomonadota</taxon>
        <taxon>Gammaproteobacteria</taxon>
        <taxon>Oceanospirillales</taxon>
        <taxon>Halomonadaceae</taxon>
        <taxon>Halomonas</taxon>
    </lineage>
</organism>
<sequence length="441" mass="48698">MDTRFPFVDWFRNSSPYINAHRGRTFVILIEGEAMARGRGEQLIQDLALLHTLGVRLVVVFGVRPQVQQALDDAGVTPSLHQGRWIADEAVMGVIERTAAEQRLWLEARLSLGLPNTPMHGVELTAVSGNLVMAKPLGVRDGVDFDRSGEVRRVRATAIQGLLERGSLVVLPPLGFSSTGEVFDLNASDVAQHAAMALSADKLILLGEACGLFDQSGQMQRQLTPAEAEPLLAGAEPGSELARHLEAACQAARHGVARTHLLSWHDHDALLGELFTRDGVGTMITQHRYEQLRPAELADIGGLLELLEPLEHRGMLVPRSRERLEHEIDDYLVIERDGMIIGCAALHTFNDADMGELACVAVHDDYRGGSRGELLLAEIERRARRRGLDSLFALTTHTAHWFFEHGFRLAEIESLPPLRRDTYNHARKSKVLIKPLAPGRS</sequence>
<dbReference type="CDD" id="cd04301">
    <property type="entry name" value="NAT_SF"/>
    <property type="match status" value="1"/>
</dbReference>
<evidence type="ECO:0000256" key="5">
    <source>
        <dbReference type="ARBA" id="ARBA00022679"/>
    </source>
</evidence>
<dbReference type="InterPro" id="IPR000182">
    <property type="entry name" value="GNAT_dom"/>
</dbReference>
<dbReference type="CDD" id="cd04237">
    <property type="entry name" value="AAK_NAGS-ABP"/>
    <property type="match status" value="1"/>
</dbReference>
<dbReference type="SUPFAM" id="SSF53633">
    <property type="entry name" value="Carbamate kinase-like"/>
    <property type="match status" value="1"/>
</dbReference>
<keyword evidence="11" id="KW-1185">Reference proteome</keyword>
<dbReference type="PIRSF" id="PIRSF000423">
    <property type="entry name" value="ArgA"/>
    <property type="match status" value="1"/>
</dbReference>
<evidence type="ECO:0000256" key="3">
    <source>
        <dbReference type="ARBA" id="ARBA00022571"/>
    </source>
</evidence>
<evidence type="ECO:0000313" key="10">
    <source>
        <dbReference type="EMBL" id="MDR5892097.1"/>
    </source>
</evidence>
<evidence type="ECO:0000256" key="6">
    <source>
        <dbReference type="ARBA" id="ARBA00023315"/>
    </source>
</evidence>
<keyword evidence="4 8" id="KW-0028">Amino-acid biosynthesis</keyword>
<dbReference type="Pfam" id="PF00583">
    <property type="entry name" value="Acetyltransf_1"/>
    <property type="match status" value="1"/>
</dbReference>
<dbReference type="InterPro" id="IPR001048">
    <property type="entry name" value="Asp/Glu/Uridylate_kinase"/>
</dbReference>
<evidence type="ECO:0000259" key="9">
    <source>
        <dbReference type="PROSITE" id="PS51186"/>
    </source>
</evidence>
<dbReference type="EC" id="2.3.1.1" evidence="8"/>